<feature type="domain" description="TLC" evidence="8">
    <location>
        <begin position="153"/>
        <end position="374"/>
    </location>
</feature>
<evidence type="ECO:0000256" key="5">
    <source>
        <dbReference type="PROSITE-ProRule" id="PRU00205"/>
    </source>
</evidence>
<proteinExistence type="predicted"/>
<organism evidence="9 10">
    <name type="scientific">Porphyridium purpureum</name>
    <name type="common">Red alga</name>
    <name type="synonym">Porphyridium cruentum</name>
    <dbReference type="NCBI Taxonomy" id="35688"/>
    <lineage>
        <taxon>Eukaryota</taxon>
        <taxon>Rhodophyta</taxon>
        <taxon>Bangiophyceae</taxon>
        <taxon>Porphyridiales</taxon>
        <taxon>Porphyridiaceae</taxon>
        <taxon>Porphyridium</taxon>
    </lineage>
</organism>
<dbReference type="InterPro" id="IPR006634">
    <property type="entry name" value="TLC-dom"/>
</dbReference>
<evidence type="ECO:0000256" key="2">
    <source>
        <dbReference type="ARBA" id="ARBA00022692"/>
    </source>
</evidence>
<accession>A0A5J4ZA03</accession>
<name>A0A5J4ZA03_PORPP</name>
<feature type="region of interest" description="Disordered" evidence="6">
    <location>
        <begin position="377"/>
        <end position="398"/>
    </location>
</feature>
<dbReference type="Pfam" id="PF03798">
    <property type="entry name" value="TRAM_LAG1_CLN8"/>
    <property type="match status" value="1"/>
</dbReference>
<feature type="transmembrane region" description="Helical" evidence="7">
    <location>
        <begin position="338"/>
        <end position="361"/>
    </location>
</feature>
<dbReference type="OrthoDB" id="10266980at2759"/>
<feature type="region of interest" description="Disordered" evidence="6">
    <location>
        <begin position="70"/>
        <end position="96"/>
    </location>
</feature>
<dbReference type="EMBL" id="VRMN01000001">
    <property type="protein sequence ID" value="KAA8499583.1"/>
    <property type="molecule type" value="Genomic_DNA"/>
</dbReference>
<evidence type="ECO:0000259" key="8">
    <source>
        <dbReference type="PROSITE" id="PS50922"/>
    </source>
</evidence>
<keyword evidence="10" id="KW-1185">Reference proteome</keyword>
<dbReference type="GO" id="GO:0055088">
    <property type="term" value="P:lipid homeostasis"/>
    <property type="evidence" value="ECO:0007669"/>
    <property type="project" value="TreeGrafter"/>
</dbReference>
<evidence type="ECO:0000256" key="3">
    <source>
        <dbReference type="ARBA" id="ARBA00022989"/>
    </source>
</evidence>
<comment type="subcellular location">
    <subcellularLocation>
        <location evidence="1">Membrane</location>
        <topology evidence="1">Multi-pass membrane protein</topology>
    </subcellularLocation>
</comment>
<dbReference type="GO" id="GO:0005783">
    <property type="term" value="C:endoplasmic reticulum"/>
    <property type="evidence" value="ECO:0007669"/>
    <property type="project" value="TreeGrafter"/>
</dbReference>
<protein>
    <submittedName>
        <fullName evidence="9">Transmembrane protein 56-A</fullName>
    </submittedName>
</protein>
<feature type="transmembrane region" description="Helical" evidence="7">
    <location>
        <begin position="197"/>
        <end position="216"/>
    </location>
</feature>
<dbReference type="PANTHER" id="PTHR13439:SF0">
    <property type="entry name" value="TOPOISOMERASE I DAMAGE AFFECTED PROTEIN 4"/>
    <property type="match status" value="1"/>
</dbReference>
<keyword evidence="3 7" id="KW-1133">Transmembrane helix</keyword>
<dbReference type="PANTHER" id="PTHR13439">
    <property type="entry name" value="CT120 PROTEIN"/>
    <property type="match status" value="1"/>
</dbReference>
<evidence type="ECO:0000313" key="10">
    <source>
        <dbReference type="Proteomes" id="UP000324585"/>
    </source>
</evidence>
<dbReference type="InterPro" id="IPR050846">
    <property type="entry name" value="TLCD"/>
</dbReference>
<evidence type="ECO:0000256" key="4">
    <source>
        <dbReference type="ARBA" id="ARBA00023136"/>
    </source>
</evidence>
<evidence type="ECO:0000256" key="7">
    <source>
        <dbReference type="SAM" id="Phobius"/>
    </source>
</evidence>
<dbReference type="Proteomes" id="UP000324585">
    <property type="component" value="Unassembled WGS sequence"/>
</dbReference>
<reference evidence="10" key="1">
    <citation type="journal article" date="2019" name="Nat. Commun.">
        <title>Expansion of phycobilisome linker gene families in mesophilic red algae.</title>
        <authorList>
            <person name="Lee J."/>
            <person name="Kim D."/>
            <person name="Bhattacharya D."/>
            <person name="Yoon H.S."/>
        </authorList>
    </citation>
    <scope>NUCLEOTIDE SEQUENCE [LARGE SCALE GENOMIC DNA]</scope>
    <source>
        <strain evidence="10">CCMP 1328</strain>
    </source>
</reference>
<feature type="transmembrane region" description="Helical" evidence="7">
    <location>
        <begin position="119"/>
        <end position="141"/>
    </location>
</feature>
<evidence type="ECO:0000313" key="9">
    <source>
        <dbReference type="EMBL" id="KAA8499583.1"/>
    </source>
</evidence>
<feature type="compositionally biased region" description="Low complexity" evidence="6">
    <location>
        <begin position="377"/>
        <end position="392"/>
    </location>
</feature>
<gene>
    <name evidence="9" type="ORF">FVE85_7168</name>
</gene>
<evidence type="ECO:0000256" key="1">
    <source>
        <dbReference type="ARBA" id="ARBA00004141"/>
    </source>
</evidence>
<dbReference type="GO" id="GO:0016020">
    <property type="term" value="C:membrane"/>
    <property type="evidence" value="ECO:0007669"/>
    <property type="project" value="UniProtKB-SubCell"/>
</dbReference>
<sequence>MWLLDEAYTVTTRREAVAVAAALASAISGTSSSGGMVARARSSKEQTARCCGMSRAIALEGELREPCQVEKRSASRRQASMRGTTEERSPDEGEPSMDIGIRAYAAFERIDDSLTYAEALLYSAAFWLAVALFWAIVLLASKTYRTMDAPVKAECVSYVNSSIHALHACITSLYVVFGEEDLYEGKPMATLSFWRGALLFTMGYFLADCVIVLLFFKRFDRKVETLLQHVRNVIATQWGSVAHHACALLTAHWVLHEGSYFAQLWIAGTEATELSTFFVNMRWFASHTLRRDSGLYVVIGLTMMVTFVTTRLVLYPAFLIWMFQNPALEQYGLPDTKMGAMLLGVTGAVATTTVSLLNVYWSYRMILGAVKILFGKGKSTGKSTSVSTSSEQSGKKDL</sequence>
<keyword evidence="2 5" id="KW-0812">Transmembrane</keyword>
<comment type="caution">
    <text evidence="9">The sequence shown here is derived from an EMBL/GenBank/DDBJ whole genome shotgun (WGS) entry which is preliminary data.</text>
</comment>
<dbReference type="SMART" id="SM00724">
    <property type="entry name" value="TLC"/>
    <property type="match status" value="1"/>
</dbReference>
<feature type="transmembrane region" description="Helical" evidence="7">
    <location>
        <begin position="295"/>
        <end position="318"/>
    </location>
</feature>
<dbReference type="PROSITE" id="PS50922">
    <property type="entry name" value="TLC"/>
    <property type="match status" value="1"/>
</dbReference>
<evidence type="ECO:0000256" key="6">
    <source>
        <dbReference type="SAM" id="MobiDB-lite"/>
    </source>
</evidence>
<dbReference type="AlphaFoldDB" id="A0A5J4ZA03"/>
<keyword evidence="4 5" id="KW-0472">Membrane</keyword>